<gene>
    <name evidence="2" type="ORF">P7K49_029015</name>
</gene>
<organism evidence="2 3">
    <name type="scientific">Saguinus oedipus</name>
    <name type="common">Cotton-top tamarin</name>
    <name type="synonym">Oedipomidas oedipus</name>
    <dbReference type="NCBI Taxonomy" id="9490"/>
    <lineage>
        <taxon>Eukaryota</taxon>
        <taxon>Metazoa</taxon>
        <taxon>Chordata</taxon>
        <taxon>Craniata</taxon>
        <taxon>Vertebrata</taxon>
        <taxon>Euteleostomi</taxon>
        <taxon>Mammalia</taxon>
        <taxon>Eutheria</taxon>
        <taxon>Euarchontoglires</taxon>
        <taxon>Primates</taxon>
        <taxon>Haplorrhini</taxon>
        <taxon>Platyrrhini</taxon>
        <taxon>Cebidae</taxon>
        <taxon>Callitrichinae</taxon>
        <taxon>Saguinus</taxon>
    </lineage>
</organism>
<feature type="non-terminal residue" evidence="2">
    <location>
        <position position="1"/>
    </location>
</feature>
<name>A0ABQ9U608_SAGOE</name>
<reference evidence="2 3" key="1">
    <citation type="submission" date="2023-05" db="EMBL/GenBank/DDBJ databases">
        <title>B98-5 Cell Line De Novo Hybrid Assembly: An Optical Mapping Approach.</title>
        <authorList>
            <person name="Kananen K."/>
            <person name="Auerbach J.A."/>
            <person name="Kautto E."/>
            <person name="Blachly J.S."/>
        </authorList>
    </citation>
    <scope>NUCLEOTIDE SEQUENCE [LARGE SCALE GENOMIC DNA]</scope>
    <source>
        <strain evidence="2">B95-8</strain>
        <tissue evidence="2">Cell line</tissue>
    </source>
</reference>
<feature type="region of interest" description="Disordered" evidence="1">
    <location>
        <begin position="1"/>
        <end position="29"/>
    </location>
</feature>
<keyword evidence="3" id="KW-1185">Reference proteome</keyword>
<evidence type="ECO:0000256" key="1">
    <source>
        <dbReference type="SAM" id="MobiDB-lite"/>
    </source>
</evidence>
<dbReference type="Proteomes" id="UP001266305">
    <property type="component" value="Unassembled WGS sequence"/>
</dbReference>
<proteinExistence type="predicted"/>
<protein>
    <submittedName>
        <fullName evidence="2">Uncharacterized protein</fullName>
    </submittedName>
</protein>
<sequence length="107" mass="12218">SCKYMENMNKSMQVLPDRSQKSEEEVPVDGVVQDNIIEEGNRDEGFDKLQRKMGQKAKRKSGSEWSRQKRILEYSRQIGKGRKGGNTVFKGAKKPSFTAKEVHGIEQ</sequence>
<feature type="region of interest" description="Disordered" evidence="1">
    <location>
        <begin position="82"/>
        <end position="107"/>
    </location>
</feature>
<dbReference type="EMBL" id="JASSZA010000015">
    <property type="protein sequence ID" value="KAK2092487.1"/>
    <property type="molecule type" value="Genomic_DNA"/>
</dbReference>
<evidence type="ECO:0000313" key="2">
    <source>
        <dbReference type="EMBL" id="KAK2092487.1"/>
    </source>
</evidence>
<evidence type="ECO:0000313" key="3">
    <source>
        <dbReference type="Proteomes" id="UP001266305"/>
    </source>
</evidence>
<accession>A0ABQ9U608</accession>
<comment type="caution">
    <text evidence="2">The sequence shown here is derived from an EMBL/GenBank/DDBJ whole genome shotgun (WGS) entry which is preliminary data.</text>
</comment>